<evidence type="ECO:0000256" key="1">
    <source>
        <dbReference type="ARBA" id="ARBA00004141"/>
    </source>
</evidence>
<feature type="transmembrane region" description="Helical" evidence="5">
    <location>
        <begin position="60"/>
        <end position="79"/>
    </location>
</feature>
<evidence type="ECO:0000313" key="7">
    <source>
        <dbReference type="EMBL" id="MFC4902286.1"/>
    </source>
</evidence>
<keyword evidence="7" id="KW-0436">Ligase</keyword>
<reference evidence="8" key="1">
    <citation type="journal article" date="2019" name="Int. J. Syst. Evol. Microbiol.">
        <title>The Global Catalogue of Microorganisms (GCM) 10K type strain sequencing project: providing services to taxonomists for standard genome sequencing and annotation.</title>
        <authorList>
            <consortium name="The Broad Institute Genomics Platform"/>
            <consortium name="The Broad Institute Genome Sequencing Center for Infectious Disease"/>
            <person name="Wu L."/>
            <person name="Ma J."/>
        </authorList>
    </citation>
    <scope>NUCLEOTIDE SEQUENCE [LARGE SCALE GENOMIC DNA]</scope>
    <source>
        <strain evidence="8">CGMCC 4.6946</strain>
    </source>
</reference>
<dbReference type="EMBL" id="JBHSIW010000003">
    <property type="protein sequence ID" value="MFC4902286.1"/>
    <property type="molecule type" value="Genomic_DNA"/>
</dbReference>
<keyword evidence="3 5" id="KW-1133">Transmembrane helix</keyword>
<dbReference type="InterPro" id="IPR051533">
    <property type="entry name" value="WaaL-like"/>
</dbReference>
<feature type="transmembrane region" description="Helical" evidence="5">
    <location>
        <begin position="91"/>
        <end position="112"/>
    </location>
</feature>
<dbReference type="Pfam" id="PF04932">
    <property type="entry name" value="Wzy_C"/>
    <property type="match status" value="1"/>
</dbReference>
<feature type="transmembrane region" description="Helical" evidence="5">
    <location>
        <begin position="279"/>
        <end position="301"/>
    </location>
</feature>
<feature type="domain" description="O-antigen ligase-related" evidence="6">
    <location>
        <begin position="174"/>
        <end position="271"/>
    </location>
</feature>
<keyword evidence="4 5" id="KW-0472">Membrane</keyword>
<dbReference type="Proteomes" id="UP001595797">
    <property type="component" value="Unassembled WGS sequence"/>
</dbReference>
<evidence type="ECO:0000256" key="3">
    <source>
        <dbReference type="ARBA" id="ARBA00022989"/>
    </source>
</evidence>
<evidence type="ECO:0000256" key="2">
    <source>
        <dbReference type="ARBA" id="ARBA00022692"/>
    </source>
</evidence>
<sequence>MDVREVTVVDIALTLAIMFSLLSWAVGGRTMHLRLWMLLPPIGSILIVAIGVLFRQDTNVGLDYILRIFFGTTLIAILINSEGATRGASGLMRLLHWWAFGIVVNAVIVALTDTGTINTKNFVNNETGTMRAIGLAFHPNSLAFSLAIALPVLTWLWSRPGGGRLAKFIWLGGFLVCMNALYLADSRAGLLVGASAGLVGIFIAIRSTWARLLSLPLAFFAGVALLHYVPPLLATTRFANRSSAASDSLRIQYNTAALDAFATHPVFGSGFGSMTGVAIPLQLLSSGGFVLLMLYTAFIAAPTLQFFSKTRSALSNYGLLVVGTIIGFGLLNSALTERVTYWAPLIIASIIKINNRVTIDTPRAAEHCVGRPNQTSQIDVPTLHGTPFPLRGGTLSGSSTGLEMNPNRQ</sequence>
<accession>A0ABV9TFM5</accession>
<dbReference type="RefSeq" id="WP_277551084.1">
    <property type="nucleotide sequence ID" value="NZ_JARAMH010000006.1"/>
</dbReference>
<feature type="transmembrane region" description="Helical" evidence="5">
    <location>
        <begin position="132"/>
        <end position="153"/>
    </location>
</feature>
<dbReference type="PANTHER" id="PTHR37422:SF13">
    <property type="entry name" value="LIPOPOLYSACCHARIDE BIOSYNTHESIS PROTEIN PA4999-RELATED"/>
    <property type="match status" value="1"/>
</dbReference>
<dbReference type="InterPro" id="IPR007016">
    <property type="entry name" value="O-antigen_ligase-rel_domated"/>
</dbReference>
<evidence type="ECO:0000313" key="8">
    <source>
        <dbReference type="Proteomes" id="UP001595797"/>
    </source>
</evidence>
<keyword evidence="8" id="KW-1185">Reference proteome</keyword>
<protein>
    <submittedName>
        <fullName evidence="7">O-antigen ligase family protein</fullName>
    </submittedName>
</protein>
<feature type="transmembrane region" description="Helical" evidence="5">
    <location>
        <begin position="313"/>
        <end position="331"/>
    </location>
</feature>
<keyword evidence="2 5" id="KW-0812">Transmembrane</keyword>
<gene>
    <name evidence="7" type="ORF">ACFPCS_01745</name>
</gene>
<comment type="subcellular location">
    <subcellularLocation>
        <location evidence="1">Membrane</location>
        <topology evidence="1">Multi-pass membrane protein</topology>
    </subcellularLocation>
</comment>
<evidence type="ECO:0000256" key="4">
    <source>
        <dbReference type="ARBA" id="ARBA00023136"/>
    </source>
</evidence>
<feature type="transmembrane region" description="Helical" evidence="5">
    <location>
        <begin position="6"/>
        <end position="26"/>
    </location>
</feature>
<feature type="transmembrane region" description="Helical" evidence="5">
    <location>
        <begin position="33"/>
        <end position="54"/>
    </location>
</feature>
<evidence type="ECO:0000256" key="5">
    <source>
        <dbReference type="SAM" id="Phobius"/>
    </source>
</evidence>
<name>A0ABV9TFM5_9MICC</name>
<organism evidence="7 8">
    <name type="scientific">Kocuria oceani</name>
    <dbReference type="NCBI Taxonomy" id="988827"/>
    <lineage>
        <taxon>Bacteria</taxon>
        <taxon>Bacillati</taxon>
        <taxon>Actinomycetota</taxon>
        <taxon>Actinomycetes</taxon>
        <taxon>Micrococcales</taxon>
        <taxon>Micrococcaceae</taxon>
        <taxon>Kocuria</taxon>
    </lineage>
</organism>
<proteinExistence type="predicted"/>
<feature type="transmembrane region" description="Helical" evidence="5">
    <location>
        <begin position="188"/>
        <end position="205"/>
    </location>
</feature>
<feature type="transmembrane region" description="Helical" evidence="5">
    <location>
        <begin position="212"/>
        <end position="229"/>
    </location>
</feature>
<dbReference type="GO" id="GO:0016874">
    <property type="term" value="F:ligase activity"/>
    <property type="evidence" value="ECO:0007669"/>
    <property type="project" value="UniProtKB-KW"/>
</dbReference>
<comment type="caution">
    <text evidence="7">The sequence shown here is derived from an EMBL/GenBank/DDBJ whole genome shotgun (WGS) entry which is preliminary data.</text>
</comment>
<dbReference type="PANTHER" id="PTHR37422">
    <property type="entry name" value="TEICHURONIC ACID BIOSYNTHESIS PROTEIN TUAE"/>
    <property type="match status" value="1"/>
</dbReference>
<feature type="transmembrane region" description="Helical" evidence="5">
    <location>
        <begin position="165"/>
        <end position="182"/>
    </location>
</feature>
<evidence type="ECO:0000259" key="6">
    <source>
        <dbReference type="Pfam" id="PF04932"/>
    </source>
</evidence>